<feature type="domain" description="PA14" evidence="11">
    <location>
        <begin position="404"/>
        <end position="569"/>
    </location>
</feature>
<dbReference type="Pfam" id="PF14310">
    <property type="entry name" value="Fn3-like"/>
    <property type="match status" value="1"/>
</dbReference>
<dbReference type="InterPro" id="IPR017853">
    <property type="entry name" value="GH"/>
</dbReference>
<keyword evidence="7" id="KW-0325">Glycoprotein</keyword>
<dbReference type="InterPro" id="IPR036881">
    <property type="entry name" value="Glyco_hydro_3_C_sf"/>
</dbReference>
<dbReference type="Gene3D" id="2.60.40.10">
    <property type="entry name" value="Immunoglobulins"/>
    <property type="match status" value="1"/>
</dbReference>
<reference evidence="12" key="2">
    <citation type="journal article" date="2023" name="IMA Fungus">
        <title>Comparative genomic study of the Penicillium genus elucidates a diverse pangenome and 15 lateral gene transfer events.</title>
        <authorList>
            <person name="Petersen C."/>
            <person name="Sorensen T."/>
            <person name="Nielsen M.R."/>
            <person name="Sondergaard T.E."/>
            <person name="Sorensen J.L."/>
            <person name="Fitzpatrick D.A."/>
            <person name="Frisvad J.C."/>
            <person name="Nielsen K.L."/>
        </authorList>
    </citation>
    <scope>NUCLEOTIDE SEQUENCE</scope>
    <source>
        <strain evidence="12">IBT 20477</strain>
    </source>
</reference>
<evidence type="ECO:0000256" key="2">
    <source>
        <dbReference type="ARBA" id="ARBA00004987"/>
    </source>
</evidence>
<gene>
    <name evidence="12" type="ORF">N7449_011989</name>
</gene>
<comment type="similarity">
    <text evidence="3">Belongs to the glycosyl hydrolase 3 family.</text>
</comment>
<accession>A0A9W9IQ31</accession>
<dbReference type="InterPro" id="IPR036962">
    <property type="entry name" value="Glyco_hydro_3_N_sf"/>
</dbReference>
<evidence type="ECO:0000256" key="10">
    <source>
        <dbReference type="ARBA" id="ARBA00023326"/>
    </source>
</evidence>
<dbReference type="Pfam" id="PF07691">
    <property type="entry name" value="PA14"/>
    <property type="match status" value="1"/>
</dbReference>
<proteinExistence type="inferred from homology"/>
<evidence type="ECO:0000256" key="3">
    <source>
        <dbReference type="ARBA" id="ARBA00005336"/>
    </source>
</evidence>
<dbReference type="InterPro" id="IPR050288">
    <property type="entry name" value="Cellulose_deg_GH3"/>
</dbReference>
<dbReference type="GO" id="GO:0008422">
    <property type="term" value="F:beta-glucosidase activity"/>
    <property type="evidence" value="ECO:0007669"/>
    <property type="project" value="UniProtKB-EC"/>
</dbReference>
<evidence type="ECO:0000256" key="5">
    <source>
        <dbReference type="ARBA" id="ARBA00022801"/>
    </source>
</evidence>
<reference evidence="12" key="1">
    <citation type="submission" date="2022-11" db="EMBL/GenBank/DDBJ databases">
        <authorList>
            <person name="Petersen C."/>
        </authorList>
    </citation>
    <scope>NUCLEOTIDE SEQUENCE</scope>
    <source>
        <strain evidence="12">IBT 20477</strain>
    </source>
</reference>
<dbReference type="SMART" id="SM01217">
    <property type="entry name" value="Fn3_like"/>
    <property type="match status" value="1"/>
</dbReference>
<evidence type="ECO:0000256" key="8">
    <source>
        <dbReference type="ARBA" id="ARBA00023277"/>
    </source>
</evidence>
<dbReference type="Pfam" id="PF00933">
    <property type="entry name" value="Glyco_hydro_3"/>
    <property type="match status" value="1"/>
</dbReference>
<dbReference type="PRINTS" id="PR00133">
    <property type="entry name" value="GLHYDRLASE3"/>
</dbReference>
<dbReference type="PROSITE" id="PS51820">
    <property type="entry name" value="PA14"/>
    <property type="match status" value="1"/>
</dbReference>
<keyword evidence="8" id="KW-0119">Carbohydrate metabolism</keyword>
<dbReference type="Pfam" id="PF01915">
    <property type="entry name" value="Glyco_hydro_3_C"/>
    <property type="match status" value="1"/>
</dbReference>
<comment type="pathway">
    <text evidence="2">Glycan metabolism; cellulose degradation.</text>
</comment>
<organism evidence="12 13">
    <name type="scientific">Penicillium cf. viridicatum</name>
    <dbReference type="NCBI Taxonomy" id="2972119"/>
    <lineage>
        <taxon>Eukaryota</taxon>
        <taxon>Fungi</taxon>
        <taxon>Dikarya</taxon>
        <taxon>Ascomycota</taxon>
        <taxon>Pezizomycotina</taxon>
        <taxon>Eurotiomycetes</taxon>
        <taxon>Eurotiomycetidae</taxon>
        <taxon>Eurotiales</taxon>
        <taxon>Aspergillaceae</taxon>
        <taxon>Penicillium</taxon>
    </lineage>
</organism>
<evidence type="ECO:0000313" key="12">
    <source>
        <dbReference type="EMBL" id="KAJ5181842.1"/>
    </source>
</evidence>
<dbReference type="Gene3D" id="2.60.120.260">
    <property type="entry name" value="Galactose-binding domain-like"/>
    <property type="match status" value="1"/>
</dbReference>
<evidence type="ECO:0000256" key="7">
    <source>
        <dbReference type="ARBA" id="ARBA00023180"/>
    </source>
</evidence>
<dbReference type="SUPFAM" id="SSF52279">
    <property type="entry name" value="Beta-D-glucan exohydrolase, C-terminal domain"/>
    <property type="match status" value="1"/>
</dbReference>
<evidence type="ECO:0000256" key="4">
    <source>
        <dbReference type="ARBA" id="ARBA00012744"/>
    </source>
</evidence>
<evidence type="ECO:0000313" key="13">
    <source>
        <dbReference type="Proteomes" id="UP001150942"/>
    </source>
</evidence>
<evidence type="ECO:0000256" key="6">
    <source>
        <dbReference type="ARBA" id="ARBA00023001"/>
    </source>
</evidence>
<keyword evidence="6" id="KW-0136">Cellulose degradation</keyword>
<comment type="catalytic activity">
    <reaction evidence="1">
        <text>Hydrolysis of terminal, non-reducing beta-D-glucosyl residues with release of beta-D-glucose.</text>
        <dbReference type="EC" id="3.2.1.21"/>
    </reaction>
</comment>
<dbReference type="InterPro" id="IPR001764">
    <property type="entry name" value="Glyco_hydro_3_N"/>
</dbReference>
<dbReference type="InterPro" id="IPR037524">
    <property type="entry name" value="PA14/GLEYA"/>
</dbReference>
<protein>
    <recommendedName>
        <fullName evidence="4">beta-glucosidase</fullName>
        <ecNumber evidence="4">3.2.1.21</ecNumber>
    </recommendedName>
</protein>
<sequence>MVAMSDDTEVLLSSLTLEEKLGLIAGESQWRTASIERLGIPSLKMSDGPSGARGEIFGEGVPAAFLPSGVSLGATWDRNILFKIAQLLGDECKSKSASVLLAPTICIHRHPLGGRNFESFSEDPYLTGNLATAYVRGLQSRGVGATPKHFVANDQETKRFKYNAHITPRALREVYLLPFQMVVRDADPWCMMTAYNKVNGHYCDASKELLTDIARGEWGWDGVFTSDWGGTTSTVASINNGLDLEMPGPPDKRSKAALEQPLREGLINLDRVDESVGRILRLLKKAGRFLDPRDDPEVCDDTPEKRALLCRAASSGIVMLKNEANALPLKPSEGLKKVAILGPNAQRVVAGGGGSSYIKAPYWTSVHDSVKNEFRHTTTEIVTATGAKVNRYLPVCGAVQNPDTGKAGAAIDWLNGQDFANSPVARTHTDDLYYMSFGTVPPELNDAATNFSFRIRATLRPLTSGRHAISLASIGPAELYLDGVRITEQSGVYGEKGSLFFTYGSEEKAVPVDMVAGQEYDIRIDYRSHDRQIQPELRALLDPMEDQFQGVRLGFEEFDTMDRPAEAAQLASECDAAIVVVGRDKEWETEGQDILAFDLPGEQVRLIREVAAVCKRTIVCVQAGTPIRMDNWMDDVQGVLYTWYQGQELGNAAAAVLCGQVNPSGRLPVTFPRRLEDCPGFSSFPGEENETYYSEGLFVGYRWWDLLSIKPLFPLGFGLSYNNFEVLPGSISTQYLVEGPPLTLTAYVRNTGGSDIPGRETVIAWFSQCSPRRLTRPKKQICGFSKSRPLLPNEKQEVEIEVDFHAFGMYDTKQGVWVVDAGVEFEILVGTTALNAVPAWKLKATQEISWIR</sequence>
<keyword evidence="13" id="KW-1185">Reference proteome</keyword>
<keyword evidence="10" id="KW-0624">Polysaccharide degradation</keyword>
<dbReference type="Gene3D" id="3.40.50.1700">
    <property type="entry name" value="Glycoside hydrolase family 3 C-terminal domain"/>
    <property type="match status" value="1"/>
</dbReference>
<dbReference type="EC" id="3.2.1.21" evidence="4"/>
<dbReference type="PANTHER" id="PTHR42715:SF3">
    <property type="entry name" value="BETA-GLUCOSIDASE B-RELATED"/>
    <property type="match status" value="1"/>
</dbReference>
<dbReference type="InterPro" id="IPR002772">
    <property type="entry name" value="Glyco_hydro_3_C"/>
</dbReference>
<name>A0A9W9IQ31_9EURO</name>
<dbReference type="SUPFAM" id="SSF51445">
    <property type="entry name" value="(Trans)glycosidases"/>
    <property type="match status" value="1"/>
</dbReference>
<dbReference type="Proteomes" id="UP001150942">
    <property type="component" value="Unassembled WGS sequence"/>
</dbReference>
<dbReference type="AlphaFoldDB" id="A0A9W9IQ31"/>
<dbReference type="InterPro" id="IPR011658">
    <property type="entry name" value="PA14_dom"/>
</dbReference>
<dbReference type="EMBL" id="JAPQKQ010000009">
    <property type="protein sequence ID" value="KAJ5181842.1"/>
    <property type="molecule type" value="Genomic_DNA"/>
</dbReference>
<evidence type="ECO:0000259" key="11">
    <source>
        <dbReference type="PROSITE" id="PS51820"/>
    </source>
</evidence>
<dbReference type="PANTHER" id="PTHR42715">
    <property type="entry name" value="BETA-GLUCOSIDASE"/>
    <property type="match status" value="1"/>
</dbReference>
<dbReference type="GO" id="GO:0030245">
    <property type="term" value="P:cellulose catabolic process"/>
    <property type="evidence" value="ECO:0007669"/>
    <property type="project" value="UniProtKB-KW"/>
</dbReference>
<evidence type="ECO:0000256" key="9">
    <source>
        <dbReference type="ARBA" id="ARBA00023295"/>
    </source>
</evidence>
<keyword evidence="9" id="KW-0326">Glycosidase</keyword>
<keyword evidence="5" id="KW-0378">Hydrolase</keyword>
<dbReference type="InterPro" id="IPR026891">
    <property type="entry name" value="Fn3-like"/>
</dbReference>
<evidence type="ECO:0000256" key="1">
    <source>
        <dbReference type="ARBA" id="ARBA00000448"/>
    </source>
</evidence>
<dbReference type="InterPro" id="IPR013783">
    <property type="entry name" value="Ig-like_fold"/>
</dbReference>
<comment type="caution">
    <text evidence="12">The sequence shown here is derived from an EMBL/GenBank/DDBJ whole genome shotgun (WGS) entry which is preliminary data.</text>
</comment>
<dbReference type="SMART" id="SM00758">
    <property type="entry name" value="PA14"/>
    <property type="match status" value="1"/>
</dbReference>
<dbReference type="Gene3D" id="3.20.20.300">
    <property type="entry name" value="Glycoside hydrolase, family 3, N-terminal domain"/>
    <property type="match status" value="1"/>
</dbReference>
<dbReference type="OrthoDB" id="47059at2759"/>